<dbReference type="AlphaFoldDB" id="A0A545V8C6"/>
<evidence type="ECO:0000313" key="3">
    <source>
        <dbReference type="Proteomes" id="UP000315783"/>
    </source>
</evidence>
<comment type="caution">
    <text evidence="2">The sequence shown here is derived from an EMBL/GenBank/DDBJ whole genome shotgun (WGS) entry which is preliminary data.</text>
</comment>
<accession>A0A545V8C6</accession>
<organism evidence="2 3">
    <name type="scientific">Cordyceps javanica</name>
    <dbReference type="NCBI Taxonomy" id="43265"/>
    <lineage>
        <taxon>Eukaryota</taxon>
        <taxon>Fungi</taxon>
        <taxon>Dikarya</taxon>
        <taxon>Ascomycota</taxon>
        <taxon>Pezizomycotina</taxon>
        <taxon>Sordariomycetes</taxon>
        <taxon>Hypocreomycetidae</taxon>
        <taxon>Hypocreales</taxon>
        <taxon>Cordycipitaceae</taxon>
        <taxon>Cordyceps</taxon>
    </lineage>
</organism>
<gene>
    <name evidence="2" type="ORF">IF1G_03727</name>
</gene>
<reference evidence="2 3" key="1">
    <citation type="journal article" date="2019" name="Appl. Microbiol. Biotechnol.">
        <title>Genome sequence of Isaria javanica and comparative genome analysis insights into family S53 peptidase evolution in fungal entomopathogens.</title>
        <authorList>
            <person name="Lin R."/>
            <person name="Zhang X."/>
            <person name="Xin B."/>
            <person name="Zou M."/>
            <person name="Gao Y."/>
            <person name="Qin F."/>
            <person name="Hu Q."/>
            <person name="Xie B."/>
            <person name="Cheng X."/>
        </authorList>
    </citation>
    <scope>NUCLEOTIDE SEQUENCE [LARGE SCALE GENOMIC DNA]</scope>
    <source>
        <strain evidence="2 3">IJ1G</strain>
    </source>
</reference>
<evidence type="ECO:0000256" key="1">
    <source>
        <dbReference type="SAM" id="MobiDB-lite"/>
    </source>
</evidence>
<evidence type="ECO:0000313" key="2">
    <source>
        <dbReference type="EMBL" id="TQV97984.1"/>
    </source>
</evidence>
<keyword evidence="3" id="KW-1185">Reference proteome</keyword>
<name>A0A545V8C6_9HYPO</name>
<protein>
    <submittedName>
        <fullName evidence="2">Uncharacterized protein</fullName>
    </submittedName>
</protein>
<dbReference type="EMBL" id="SPUK01000004">
    <property type="protein sequence ID" value="TQV97984.1"/>
    <property type="molecule type" value="Genomic_DNA"/>
</dbReference>
<feature type="region of interest" description="Disordered" evidence="1">
    <location>
        <begin position="1"/>
        <end position="21"/>
    </location>
</feature>
<dbReference type="Proteomes" id="UP000315783">
    <property type="component" value="Unassembled WGS sequence"/>
</dbReference>
<sequence length="94" mass="10499">MFAQLAPSLSNTTTRSHRHRRRRRRVMLGILPSHIGVFSLGRHLGSSSQDQGQGENCSLYVCVCVCVCDSVSGKRRIARLFFFFSLFAAGFPHA</sequence>
<proteinExistence type="predicted"/>